<gene>
    <name evidence="1" type="ORF">HMPREF0973_02165</name>
</gene>
<dbReference type="HOGENOM" id="CLU_3314954_0_0_10"/>
<accession>C9MRB3</accession>
<proteinExistence type="predicted"/>
<dbReference type="EMBL" id="ACVA01000049">
    <property type="protein sequence ID" value="EEX17863.1"/>
    <property type="molecule type" value="Genomic_DNA"/>
</dbReference>
<name>C9MRB3_9BACT</name>
<comment type="caution">
    <text evidence="1">The sequence shown here is derived from an EMBL/GenBank/DDBJ whole genome shotgun (WGS) entry which is preliminary data.</text>
</comment>
<organism evidence="1 2">
    <name type="scientific">Prevotella veroralis F0319</name>
    <dbReference type="NCBI Taxonomy" id="649761"/>
    <lineage>
        <taxon>Bacteria</taxon>
        <taxon>Pseudomonadati</taxon>
        <taxon>Bacteroidota</taxon>
        <taxon>Bacteroidia</taxon>
        <taxon>Bacteroidales</taxon>
        <taxon>Prevotellaceae</taxon>
        <taxon>Prevotella</taxon>
    </lineage>
</organism>
<evidence type="ECO:0000313" key="1">
    <source>
        <dbReference type="EMBL" id="EEX17863.1"/>
    </source>
</evidence>
<protein>
    <submittedName>
        <fullName evidence="1">Uncharacterized protein</fullName>
    </submittedName>
</protein>
<evidence type="ECO:0000313" key="2">
    <source>
        <dbReference type="Proteomes" id="UP000003327"/>
    </source>
</evidence>
<sequence length="39" mass="4700">MKNRRWGGQTRASVPTVWYYIQQNKLLFYTSTYQLVNST</sequence>
<reference evidence="1 2" key="1">
    <citation type="submission" date="2009-09" db="EMBL/GenBank/DDBJ databases">
        <authorList>
            <person name="Weinstock G."/>
            <person name="Sodergren E."/>
            <person name="Clifton S."/>
            <person name="Fulton L."/>
            <person name="Fulton B."/>
            <person name="Courtney L."/>
            <person name="Fronick C."/>
            <person name="Harrison M."/>
            <person name="Strong C."/>
            <person name="Farmer C."/>
            <person name="Delahaunty K."/>
            <person name="Markovic C."/>
            <person name="Hall O."/>
            <person name="Minx P."/>
            <person name="Tomlinson C."/>
            <person name="Mitreva M."/>
            <person name="Nelson J."/>
            <person name="Hou S."/>
            <person name="Wollam A."/>
            <person name="Pepin K.H."/>
            <person name="Johnson M."/>
            <person name="Bhonagiri V."/>
            <person name="Nash W.E."/>
            <person name="Warren W."/>
            <person name="Chinwalla A."/>
            <person name="Mardis E.R."/>
            <person name="Wilson R.K."/>
        </authorList>
    </citation>
    <scope>NUCLEOTIDE SEQUENCE [LARGE SCALE GENOMIC DNA]</scope>
    <source>
        <strain evidence="1 2">F0319</strain>
    </source>
</reference>
<keyword evidence="2" id="KW-1185">Reference proteome</keyword>
<dbReference type="Proteomes" id="UP000003327">
    <property type="component" value="Unassembled WGS sequence"/>
</dbReference>
<dbReference type="AlphaFoldDB" id="C9MRB3"/>